<dbReference type="PROSITE" id="PS00603">
    <property type="entry name" value="TK_CELLULAR_TYPE"/>
    <property type="match status" value="1"/>
</dbReference>
<dbReference type="EC" id="2.7.1.21" evidence="2 10"/>
<proteinExistence type="inferred from homology"/>
<protein>
    <recommendedName>
        <fullName evidence="2 10">Thymidine kinase</fullName>
        <ecNumber evidence="2 10">2.7.1.21</ecNumber>
    </recommendedName>
</protein>
<dbReference type="GO" id="GO:0005524">
    <property type="term" value="F:ATP binding"/>
    <property type="evidence" value="ECO:0007669"/>
    <property type="project" value="UniProtKB-KW"/>
</dbReference>
<evidence type="ECO:0000256" key="1">
    <source>
        <dbReference type="ARBA" id="ARBA00007587"/>
    </source>
</evidence>
<name>A0A1F5FBE3_9BACT</name>
<dbReference type="Gene3D" id="3.30.60.20">
    <property type="match status" value="1"/>
</dbReference>
<dbReference type="Gene3D" id="3.40.50.300">
    <property type="entry name" value="P-loop containing nucleotide triphosphate hydrolases"/>
    <property type="match status" value="1"/>
</dbReference>
<dbReference type="GO" id="GO:0071897">
    <property type="term" value="P:DNA biosynthetic process"/>
    <property type="evidence" value="ECO:0007669"/>
    <property type="project" value="UniProtKB-KW"/>
</dbReference>
<evidence type="ECO:0000256" key="7">
    <source>
        <dbReference type="ARBA" id="ARBA00022840"/>
    </source>
</evidence>
<feature type="binding site" evidence="9">
    <location>
        <begin position="196"/>
        <end position="199"/>
    </location>
    <ligand>
        <name>substrate</name>
    </ligand>
</feature>
<dbReference type="InterPro" id="IPR001267">
    <property type="entry name" value="Thymidine_kinase"/>
</dbReference>
<dbReference type="InterPro" id="IPR027417">
    <property type="entry name" value="P-loop_NTPase"/>
</dbReference>
<comment type="caution">
    <text evidence="12">The sequence shown here is derived from an EMBL/GenBank/DDBJ whole genome shotgun (WGS) entry which is preliminary data.</text>
</comment>
<comment type="catalytic activity">
    <reaction evidence="10">
        <text>thymidine + ATP = dTMP + ADP + H(+)</text>
        <dbReference type="Rhea" id="RHEA:19129"/>
        <dbReference type="ChEBI" id="CHEBI:15378"/>
        <dbReference type="ChEBI" id="CHEBI:17748"/>
        <dbReference type="ChEBI" id="CHEBI:30616"/>
        <dbReference type="ChEBI" id="CHEBI:63528"/>
        <dbReference type="ChEBI" id="CHEBI:456216"/>
        <dbReference type="EC" id="2.7.1.21"/>
    </reaction>
</comment>
<evidence type="ECO:0000256" key="2">
    <source>
        <dbReference type="ARBA" id="ARBA00012118"/>
    </source>
</evidence>
<dbReference type="InterPro" id="IPR020633">
    <property type="entry name" value="Thymidine_kinase_CS"/>
</dbReference>
<organism evidence="12 13">
    <name type="scientific">Candidatus Collierbacteria bacterium RIFOXYB1_FULL_49_13</name>
    <dbReference type="NCBI Taxonomy" id="1817728"/>
    <lineage>
        <taxon>Bacteria</taxon>
        <taxon>Candidatus Collieribacteriota</taxon>
    </lineage>
</organism>
<keyword evidence="3 10" id="KW-0237">DNA synthesis</keyword>
<dbReference type="SUPFAM" id="SSF52540">
    <property type="entry name" value="P-loop containing nucleoside triphosphate hydrolases"/>
    <property type="match status" value="1"/>
</dbReference>
<dbReference type="PANTHER" id="PTHR11441:SF0">
    <property type="entry name" value="THYMIDINE KINASE, CYTOSOLIC"/>
    <property type="match status" value="1"/>
</dbReference>
<evidence type="ECO:0000256" key="11">
    <source>
        <dbReference type="RuleBase" id="RU004165"/>
    </source>
</evidence>
<dbReference type="Pfam" id="PF00265">
    <property type="entry name" value="TK"/>
    <property type="match status" value="1"/>
</dbReference>
<evidence type="ECO:0000256" key="4">
    <source>
        <dbReference type="ARBA" id="ARBA00022679"/>
    </source>
</evidence>
<dbReference type="AlphaFoldDB" id="A0A1F5FBE3"/>
<comment type="similarity">
    <text evidence="1 11">Belongs to the thymidine kinase family.</text>
</comment>
<keyword evidence="4 10" id="KW-0808">Transferase</keyword>
<dbReference type="PANTHER" id="PTHR11441">
    <property type="entry name" value="THYMIDINE KINASE"/>
    <property type="match status" value="1"/>
</dbReference>
<sequence>MSPLKVETGPMFSEKTSTIISGIHRLERAGHQNNVNFLVINNKIDIRYGDNIIGSHKGEKYPALGVADSHQLLDLITQETGSDRKIRPGFSQLVAIFIDEAQFFDSGLPDVLEYLDDLFLQSTGREINIHIAGLDTDFARRPFGPMPAIMSKAIEVNKHTAVCTVPNGGGKLCGQPAVYTQRLVNGEPPNYDDPVVVIGAEETYTARCRHHHVVYNKPKPK</sequence>
<dbReference type="EMBL" id="MFAM01000065">
    <property type="protein sequence ID" value="OGD76899.1"/>
    <property type="molecule type" value="Genomic_DNA"/>
</dbReference>
<evidence type="ECO:0000256" key="9">
    <source>
        <dbReference type="PIRSR" id="PIRSR035805-2"/>
    </source>
</evidence>
<evidence type="ECO:0000256" key="8">
    <source>
        <dbReference type="PIRSR" id="PIRSR035805-1"/>
    </source>
</evidence>
<dbReference type="PIRSF" id="PIRSF035805">
    <property type="entry name" value="TK_cell"/>
    <property type="match status" value="1"/>
</dbReference>
<feature type="active site" description="Proton acceptor" evidence="8">
    <location>
        <position position="100"/>
    </location>
</feature>
<dbReference type="GO" id="GO:0004797">
    <property type="term" value="F:thymidine kinase activity"/>
    <property type="evidence" value="ECO:0007669"/>
    <property type="project" value="UniProtKB-EC"/>
</dbReference>
<dbReference type="SUPFAM" id="SSF57716">
    <property type="entry name" value="Glucocorticoid receptor-like (DNA-binding domain)"/>
    <property type="match status" value="1"/>
</dbReference>
<accession>A0A1F5FBE3</accession>
<gene>
    <name evidence="12" type="ORF">A2368_02445</name>
</gene>
<evidence type="ECO:0000313" key="13">
    <source>
        <dbReference type="Proteomes" id="UP000176682"/>
    </source>
</evidence>
<evidence type="ECO:0000256" key="3">
    <source>
        <dbReference type="ARBA" id="ARBA00022634"/>
    </source>
</evidence>
<dbReference type="Proteomes" id="UP000176682">
    <property type="component" value="Unassembled WGS sequence"/>
</dbReference>
<keyword evidence="7 10" id="KW-0067">ATP-binding</keyword>
<dbReference type="GO" id="GO:0046104">
    <property type="term" value="P:thymidine metabolic process"/>
    <property type="evidence" value="ECO:0007669"/>
    <property type="project" value="TreeGrafter"/>
</dbReference>
<keyword evidence="5 10" id="KW-0547">Nucleotide-binding</keyword>
<evidence type="ECO:0000256" key="5">
    <source>
        <dbReference type="ARBA" id="ARBA00022741"/>
    </source>
</evidence>
<keyword evidence="6 10" id="KW-0418">Kinase</keyword>
<feature type="binding site" evidence="9">
    <location>
        <position position="204"/>
    </location>
    <ligand>
        <name>substrate</name>
    </ligand>
</feature>
<evidence type="ECO:0000313" key="12">
    <source>
        <dbReference type="EMBL" id="OGD76899.1"/>
    </source>
</evidence>
<reference evidence="12 13" key="1">
    <citation type="journal article" date="2016" name="Nat. Commun.">
        <title>Thousands of microbial genomes shed light on interconnected biogeochemical processes in an aquifer system.</title>
        <authorList>
            <person name="Anantharaman K."/>
            <person name="Brown C.T."/>
            <person name="Hug L.A."/>
            <person name="Sharon I."/>
            <person name="Castelle C.J."/>
            <person name="Probst A.J."/>
            <person name="Thomas B.C."/>
            <person name="Singh A."/>
            <person name="Wilkins M.J."/>
            <person name="Karaoz U."/>
            <person name="Brodie E.L."/>
            <person name="Williams K.H."/>
            <person name="Hubbard S.S."/>
            <person name="Banfield J.F."/>
        </authorList>
    </citation>
    <scope>NUCLEOTIDE SEQUENCE [LARGE SCALE GENOMIC DNA]</scope>
</reference>
<evidence type="ECO:0000256" key="6">
    <source>
        <dbReference type="ARBA" id="ARBA00022777"/>
    </source>
</evidence>
<evidence type="ECO:0000256" key="10">
    <source>
        <dbReference type="RuleBase" id="RU000544"/>
    </source>
</evidence>